<accession>A0ABM7TYB0</accession>
<dbReference type="EMBL" id="AP024957">
    <property type="protein sequence ID" value="BCZ83676.1"/>
    <property type="molecule type" value="Genomic_DNA"/>
</dbReference>
<proteinExistence type="predicted"/>
<gene>
    <name evidence="1" type="ORF">PTKU64_73510</name>
</gene>
<name>A0ABM7TYB0_9BURK</name>
<evidence type="ECO:0000313" key="1">
    <source>
        <dbReference type="EMBL" id="BCZ83676.1"/>
    </source>
</evidence>
<protein>
    <submittedName>
        <fullName evidence="1">Uncharacterized protein</fullName>
    </submittedName>
</protein>
<reference evidence="1 2" key="1">
    <citation type="journal article" date="2022" name="Front. Microbiol.">
        <title>Identification and characterization of a novel class of self-sufficient cytochrome P450 hydroxylase involved in cyclohexanecarboxylate degradation in Paraburkholderia terrae strain KU-64.</title>
        <authorList>
            <person name="Yamamoto T."/>
            <person name="Hasegawa Y."/>
            <person name="Iwaki H."/>
        </authorList>
    </citation>
    <scope>NUCLEOTIDE SEQUENCE [LARGE SCALE GENOMIC DNA]</scope>
    <source>
        <strain evidence="1 2">KU-64</strain>
    </source>
</reference>
<keyword evidence="2" id="KW-1185">Reference proteome</keyword>
<dbReference type="Proteomes" id="UP001319874">
    <property type="component" value="Chromosome 3"/>
</dbReference>
<evidence type="ECO:0000313" key="2">
    <source>
        <dbReference type="Proteomes" id="UP001319874"/>
    </source>
</evidence>
<organism evidence="1 2">
    <name type="scientific">Paraburkholderia terrae</name>
    <dbReference type="NCBI Taxonomy" id="311230"/>
    <lineage>
        <taxon>Bacteria</taxon>
        <taxon>Pseudomonadati</taxon>
        <taxon>Pseudomonadota</taxon>
        <taxon>Betaproteobacteria</taxon>
        <taxon>Burkholderiales</taxon>
        <taxon>Burkholderiaceae</taxon>
        <taxon>Paraburkholderia</taxon>
    </lineage>
</organism>
<sequence>MGAENGFFSNHYFRPSVDYTRITFLINKYEYSMYRNYDATEGGIPRYGVIVSENGDEKTQIKCQSRVIDNMSKIIKQLKCNEASALGCS</sequence>